<dbReference type="RefSeq" id="WP_091122613.1">
    <property type="nucleotide sequence ID" value="NZ_FOLB01000005.1"/>
</dbReference>
<evidence type="ECO:0000313" key="2">
    <source>
        <dbReference type="Proteomes" id="UP000198832"/>
    </source>
</evidence>
<dbReference type="AlphaFoldDB" id="A0A1I1I8H0"/>
<evidence type="ECO:0000313" key="1">
    <source>
        <dbReference type="EMBL" id="SFC32351.1"/>
    </source>
</evidence>
<dbReference type="GO" id="GO:0044780">
    <property type="term" value="P:bacterial-type flagellum assembly"/>
    <property type="evidence" value="ECO:0007669"/>
    <property type="project" value="InterPro"/>
</dbReference>
<reference evidence="1 2" key="1">
    <citation type="submission" date="2016-10" db="EMBL/GenBank/DDBJ databases">
        <authorList>
            <person name="de Groot N.N."/>
        </authorList>
    </citation>
    <scope>NUCLEOTIDE SEQUENCE [LARGE SCALE GENOMIC DNA]</scope>
    <source>
        <strain evidence="1 2">CGMCC 1.7056</strain>
    </source>
</reference>
<proteinExistence type="predicted"/>
<dbReference type="Pfam" id="PF05130">
    <property type="entry name" value="FlgN"/>
    <property type="match status" value="1"/>
</dbReference>
<dbReference type="OrthoDB" id="3268384at2"/>
<name>A0A1I1I8H0_9ACTN</name>
<protein>
    <submittedName>
        <fullName evidence="1">FlgN protein</fullName>
    </submittedName>
</protein>
<accession>A0A1I1I8H0</accession>
<dbReference type="STRING" id="574651.SAMN04487968_105177"/>
<dbReference type="EMBL" id="FOLB01000005">
    <property type="protein sequence ID" value="SFC32351.1"/>
    <property type="molecule type" value="Genomic_DNA"/>
</dbReference>
<dbReference type="InterPro" id="IPR007809">
    <property type="entry name" value="FlgN-like"/>
</dbReference>
<gene>
    <name evidence="1" type="ORF">SAMN04487968_105177</name>
</gene>
<organism evidence="1 2">
    <name type="scientific">Nocardioides terrae</name>
    <dbReference type="NCBI Taxonomy" id="574651"/>
    <lineage>
        <taxon>Bacteria</taxon>
        <taxon>Bacillati</taxon>
        <taxon>Actinomycetota</taxon>
        <taxon>Actinomycetes</taxon>
        <taxon>Propionibacteriales</taxon>
        <taxon>Nocardioidaceae</taxon>
        <taxon>Nocardioides</taxon>
    </lineage>
</organism>
<keyword evidence="2" id="KW-1185">Reference proteome</keyword>
<dbReference type="Proteomes" id="UP000198832">
    <property type="component" value="Unassembled WGS sequence"/>
</dbReference>
<sequence length="158" mass="17412">MEKLSLILWRERELLELLAYKLEVEKLVLAGGQSGWLSRANREVEDVLVTLRETEVLRAMATDEAAHEVGLDTNPGLSMLAEAAEEPWRTILLDHREAFLVITRQIADLSDATKGLITTGYRSAQETLLAISGTTEGYTPDGAAVAATPTRHLIDRSL</sequence>